<dbReference type="HOGENOM" id="CLU_370945_0_0_1"/>
<gene>
    <name evidence="2" type="ORF">SBOR_9390</name>
</gene>
<feature type="compositionally biased region" description="Basic and acidic residues" evidence="1">
    <location>
        <begin position="820"/>
        <end position="832"/>
    </location>
</feature>
<evidence type="ECO:0000256" key="1">
    <source>
        <dbReference type="SAM" id="MobiDB-lite"/>
    </source>
</evidence>
<evidence type="ECO:0000313" key="3">
    <source>
        <dbReference type="Proteomes" id="UP000019487"/>
    </source>
</evidence>
<feature type="region of interest" description="Disordered" evidence="1">
    <location>
        <begin position="810"/>
        <end position="832"/>
    </location>
</feature>
<keyword evidence="3" id="KW-1185">Reference proteome</keyword>
<comment type="caution">
    <text evidence="2">The sequence shown here is derived from an EMBL/GenBank/DDBJ whole genome shotgun (WGS) entry which is preliminary data.</text>
</comment>
<dbReference type="STRING" id="1432307.W9C6L3"/>
<evidence type="ECO:0000313" key="2">
    <source>
        <dbReference type="EMBL" id="ESZ90220.1"/>
    </source>
</evidence>
<proteinExistence type="predicted"/>
<dbReference type="EMBL" id="AYSA01000670">
    <property type="protein sequence ID" value="ESZ90220.1"/>
    <property type="molecule type" value="Genomic_DNA"/>
</dbReference>
<protein>
    <submittedName>
        <fullName evidence="2">Uncharacterized protein</fullName>
    </submittedName>
</protein>
<accession>W9C6L3</accession>
<dbReference type="AlphaFoldDB" id="W9C6L3"/>
<name>W9C6L3_SCLBF</name>
<sequence>MASAHPQFQPQPQHRHQPPHPGPHPQGQQQDNQPLTNYARRFRPKSPGHFKSWLTPLDPLNPIHWDNARVHDQIRLLEDYQKDGLLGFTTRELKDLDVVCDRPLKPSTLAGGIIPLLRRDRWEDKPSTAWLSTKSVPIRNDPLGGSWQSSNDRVWNLLRPIVKLASQYIMSSQSIPWFDALLFGPRRYVVKSRFPPGAKIRDEHHTFHPREGPWTVEREREVAAGRDRIFYGLMNEMDYMFSYFYSNTNPRNSDPPDPTFPVSSFENSLGVTTINVWEMLVRKVPGAKWRIQTFINVEAIEPLFYQYDDLSDSERAALTFRTATTISHEVIHAIGYYQALRRLGPRIFTNHREGYYEHEQMAELGWSWQWAMHGGIDCKVPKNARTRRLLASFSETIFPSFTTQGFAGKNEPVLLSPPIPRHSDLYPIGVQFYEDVHSQDFWDLMVRGFGGRIFQYRTVKEGTRMSYIQGPNDPHLIKRRDRLDPNSHDPYVREDAVFASRMGDIRAQMGNTPEERRLLTFVTQLAESGKTGKEFWQAIKAQVRTVIDIIQAMVQSRRNDMSGISNDLGLMNTAMREVVELLVVAAANHQKAAGLVLERQRQQEDARLGGIPGSGEDVAAKQALLAWNRGTRGFNREVMDRFGNKFKWGELGRKLNYSYNLLEKCQALIFVPEAKEGAISKYPAEQREFDLMNETARTVHSERDPVRASQMCSALVSDRYAGSFVKSAANMLMASCEIEKAGGVEHMELSVRQKCYLLTERGLDRLVWYQQEIGQVTEGWHALCEEYVGWGKRLISNLKIEARDVLPEGEGAETSTGIMGRDRRVQSRKRTKDEVDQLINDVMEDVVMTSTSPQEWKSADLLRQFKKHKTGTESRGDAAPE</sequence>
<reference evidence="2 3" key="1">
    <citation type="journal article" date="2014" name="Genome Announc.">
        <title>Draft genome sequence of Sclerotinia borealis, a psychrophilic plant pathogenic fungus.</title>
        <authorList>
            <person name="Mardanov A.V."/>
            <person name="Beletsky A.V."/>
            <person name="Kadnikov V.V."/>
            <person name="Ignatov A.N."/>
            <person name="Ravin N.V."/>
        </authorList>
    </citation>
    <scope>NUCLEOTIDE SEQUENCE [LARGE SCALE GENOMIC DNA]</scope>
    <source>
        <strain evidence="3">F-4157</strain>
    </source>
</reference>
<dbReference type="OrthoDB" id="10254945at2759"/>
<dbReference type="Proteomes" id="UP000019487">
    <property type="component" value="Unassembled WGS sequence"/>
</dbReference>
<feature type="compositionally biased region" description="Low complexity" evidence="1">
    <location>
        <begin position="1"/>
        <end position="12"/>
    </location>
</feature>
<feature type="region of interest" description="Disordered" evidence="1">
    <location>
        <begin position="1"/>
        <end position="32"/>
    </location>
</feature>
<organism evidence="2 3">
    <name type="scientific">Sclerotinia borealis (strain F-4128)</name>
    <dbReference type="NCBI Taxonomy" id="1432307"/>
    <lineage>
        <taxon>Eukaryota</taxon>
        <taxon>Fungi</taxon>
        <taxon>Dikarya</taxon>
        <taxon>Ascomycota</taxon>
        <taxon>Pezizomycotina</taxon>
        <taxon>Leotiomycetes</taxon>
        <taxon>Helotiales</taxon>
        <taxon>Sclerotiniaceae</taxon>
        <taxon>Sclerotinia</taxon>
    </lineage>
</organism>